<protein>
    <submittedName>
        <fullName evidence="1">Uncharacterized protein</fullName>
    </submittedName>
</protein>
<proteinExistence type="predicted"/>
<dbReference type="OrthoDB" id="2085880at2"/>
<dbReference type="RefSeq" id="WP_155476908.1">
    <property type="nucleotide sequence ID" value="NZ_WNKU01000015.1"/>
</dbReference>
<reference evidence="1 2" key="1">
    <citation type="submission" date="2019-11" db="EMBL/GenBank/DDBJ databases">
        <title>Whole-genome sequence of a the green, strictly anaerobic photosynthetic bacterium Heliobacillus mobilis DSM 6151.</title>
        <authorList>
            <person name="Kyndt J.A."/>
            <person name="Meyer T.E."/>
        </authorList>
    </citation>
    <scope>NUCLEOTIDE SEQUENCE [LARGE SCALE GENOMIC DNA]</scope>
    <source>
        <strain evidence="1 2">DSM 6151</strain>
    </source>
</reference>
<name>A0A6I3SMN9_HELMO</name>
<keyword evidence="2" id="KW-1185">Reference proteome</keyword>
<comment type="caution">
    <text evidence="1">The sequence shown here is derived from an EMBL/GenBank/DDBJ whole genome shotgun (WGS) entry which is preliminary data.</text>
</comment>
<organism evidence="1 2">
    <name type="scientific">Heliobacterium mobile</name>
    <name type="common">Heliobacillus mobilis</name>
    <dbReference type="NCBI Taxonomy" id="28064"/>
    <lineage>
        <taxon>Bacteria</taxon>
        <taxon>Bacillati</taxon>
        <taxon>Bacillota</taxon>
        <taxon>Clostridia</taxon>
        <taxon>Eubacteriales</taxon>
        <taxon>Heliobacteriaceae</taxon>
        <taxon>Heliobacterium</taxon>
    </lineage>
</organism>
<evidence type="ECO:0000313" key="2">
    <source>
        <dbReference type="Proteomes" id="UP000430670"/>
    </source>
</evidence>
<evidence type="ECO:0000313" key="1">
    <source>
        <dbReference type="EMBL" id="MTV49812.1"/>
    </source>
</evidence>
<dbReference type="Proteomes" id="UP000430670">
    <property type="component" value="Unassembled WGS sequence"/>
</dbReference>
<sequence length="71" mass="8510">MGNMIDYRKALVLAEGEARLFVTFMNNVVAQRKKHNFSQQDIEYYQRLAKRLNLLKRWEAVDKQHSERKIA</sequence>
<dbReference type="EMBL" id="WNKU01000015">
    <property type="protein sequence ID" value="MTV49812.1"/>
    <property type="molecule type" value="Genomic_DNA"/>
</dbReference>
<dbReference type="AlphaFoldDB" id="A0A6I3SMN9"/>
<gene>
    <name evidence="1" type="ORF">GJ688_12605</name>
</gene>
<accession>A0A6I3SMN9</accession>